<evidence type="ECO:0000256" key="1">
    <source>
        <dbReference type="SAM" id="MobiDB-lite"/>
    </source>
</evidence>
<dbReference type="Proteomes" id="UP000663305">
    <property type="component" value="Chromosome"/>
</dbReference>
<dbReference type="Gene3D" id="3.40.190.10">
    <property type="entry name" value="Periplasmic binding protein-like II"/>
    <property type="match status" value="2"/>
</dbReference>
<dbReference type="InterPro" id="IPR006059">
    <property type="entry name" value="SBP"/>
</dbReference>
<dbReference type="Pfam" id="PF01547">
    <property type="entry name" value="SBP_bac_1"/>
    <property type="match status" value="1"/>
</dbReference>
<dbReference type="PANTHER" id="PTHR43649">
    <property type="entry name" value="ARABINOSE-BINDING PROTEIN-RELATED"/>
    <property type="match status" value="1"/>
</dbReference>
<evidence type="ECO:0000313" key="3">
    <source>
        <dbReference type="Proteomes" id="UP000663305"/>
    </source>
</evidence>
<dbReference type="RefSeq" id="WP_229125574.1">
    <property type="nucleotide sequence ID" value="NZ_CP064789.1"/>
</dbReference>
<dbReference type="PROSITE" id="PS51318">
    <property type="entry name" value="TAT"/>
    <property type="match status" value="1"/>
</dbReference>
<keyword evidence="2" id="KW-0813">Transport</keyword>
<dbReference type="EMBL" id="CP064789">
    <property type="protein sequence ID" value="QSG11066.1"/>
    <property type="molecule type" value="Genomic_DNA"/>
</dbReference>
<accession>A0A897NLG3</accession>
<evidence type="ECO:0000313" key="2">
    <source>
        <dbReference type="EMBL" id="QSG11066.1"/>
    </source>
</evidence>
<dbReference type="SUPFAM" id="SSF53850">
    <property type="entry name" value="Periplasmic binding protein-like II"/>
    <property type="match status" value="1"/>
</dbReference>
<name>A0A897NLG3_9EURY</name>
<gene>
    <name evidence="2" type="primary">ugpB4</name>
    <name evidence="2" type="ORF">HSBGL_0631</name>
</gene>
<organism evidence="2 3">
    <name type="scientific">Halapricum desulfuricans</name>
    <dbReference type="NCBI Taxonomy" id="2841257"/>
    <lineage>
        <taxon>Archaea</taxon>
        <taxon>Methanobacteriati</taxon>
        <taxon>Methanobacteriota</taxon>
        <taxon>Stenosarchaea group</taxon>
        <taxon>Halobacteria</taxon>
        <taxon>Halobacteriales</taxon>
        <taxon>Haloarculaceae</taxon>
        <taxon>Halapricum</taxon>
    </lineage>
</organism>
<feature type="region of interest" description="Disordered" evidence="1">
    <location>
        <begin position="458"/>
        <end position="487"/>
    </location>
</feature>
<dbReference type="AlphaFoldDB" id="A0A897NLG3"/>
<protein>
    <submittedName>
        <fullName evidence="2">ABC-type sugar transport system, periplasmic component</fullName>
    </submittedName>
</protein>
<dbReference type="GeneID" id="68860161"/>
<sequence length="487" mass="52850">MNGSSDSGERSGVSRRRFIEATGAAGVAMTLAGCGGGGGGENEVVITADQEYKDAEDAVTQALYDAGLSEDIDVTIRAGDFESGERQTQFVSALDAGRGDPDVFMMDSGWTIPFIVRDQLVNLSEEMSQDTLDYVQNDYLSSAVQTASDPETGDLYGLPLFPDYPVMHYRKDLVEDAGYDPEGENWATEPMTWQRFSEIAADVWDQNEDELDYGFTTQADEYVGLACCTFSETMTSWGGAYFGDHDNLFGPVGDRPVTVNEEPVHDTIRMMRSFAEGPDATNAHPDYQKVTNTDIFGMTEEDARGPFTDGDAAFMRNWPYAIAATFGDDESPVDESMYGTMPLPYAVEEGEGNYEGTGGSSHALGGWHLAINPNSEQKDQAVQVLEAFANEDVMLTILENIGNLPPDPAVTESANPDNVGAIGNYLDTLAVAAENTVARPVTVAYPDQEPVIAEEVHAGYRNEKSPQKAMSDLASRLSDIEEEVAEE</sequence>
<proteinExistence type="predicted"/>
<dbReference type="InterPro" id="IPR006311">
    <property type="entry name" value="TAT_signal"/>
</dbReference>
<dbReference type="InterPro" id="IPR050490">
    <property type="entry name" value="Bact_solute-bd_prot1"/>
</dbReference>
<dbReference type="PANTHER" id="PTHR43649:SF12">
    <property type="entry name" value="DIACETYLCHITOBIOSE BINDING PROTEIN DASA"/>
    <property type="match status" value="1"/>
</dbReference>
<keyword evidence="2" id="KW-0762">Sugar transport</keyword>
<reference evidence="2" key="1">
    <citation type="submission" date="2020-11" db="EMBL/GenBank/DDBJ databases">
        <title>Carbohydrate-dependent, anaerobic sulfur respiration: A novel catabolism in halophilic archaea.</title>
        <authorList>
            <person name="Sorokin D.Y."/>
            <person name="Messina E."/>
            <person name="Smedile F."/>
            <person name="La Cono V."/>
            <person name="Hallsworth J.E."/>
            <person name="Yakimov M.M."/>
        </authorList>
    </citation>
    <scope>NUCLEOTIDE SEQUENCE</scope>
    <source>
        <strain evidence="2">HSR-Bgl</strain>
    </source>
</reference>